<protein>
    <submittedName>
        <fullName evidence="1">Uncharacterized protein</fullName>
    </submittedName>
</protein>
<dbReference type="EMBL" id="BSDC01000002">
    <property type="protein sequence ID" value="GLH67167.1"/>
    <property type="molecule type" value="Genomic_DNA"/>
</dbReference>
<name>A0ABQ5PXQ3_9BACT</name>
<keyword evidence="2" id="KW-1185">Reference proteome</keyword>
<accession>A0ABQ5PXQ3</accession>
<gene>
    <name evidence="1" type="ORF">GETHED_15310</name>
</gene>
<proteinExistence type="predicted"/>
<organism evidence="1 2">
    <name type="scientific">Geothrix edaphica</name>
    <dbReference type="NCBI Taxonomy" id="2927976"/>
    <lineage>
        <taxon>Bacteria</taxon>
        <taxon>Pseudomonadati</taxon>
        <taxon>Acidobacteriota</taxon>
        <taxon>Holophagae</taxon>
        <taxon>Holophagales</taxon>
        <taxon>Holophagaceae</taxon>
        <taxon>Geothrix</taxon>
    </lineage>
</organism>
<dbReference type="PROSITE" id="PS51257">
    <property type="entry name" value="PROKAR_LIPOPROTEIN"/>
    <property type="match status" value="1"/>
</dbReference>
<reference evidence="1" key="1">
    <citation type="journal article" date="2023" name="Antonie Van Leeuwenhoek">
        <title>Mesoterricola silvestris gen. nov., sp. nov., Mesoterricola sediminis sp. nov., Geothrix oryzae sp. nov., Geothrix edaphica sp. nov., Geothrix rubra sp. nov., and Geothrix limicola sp. nov., six novel members of Acidobacteriota isolated from soils.</title>
        <authorList>
            <person name="Itoh H."/>
            <person name="Sugisawa Y."/>
            <person name="Mise K."/>
            <person name="Xu Z."/>
            <person name="Kuniyasu M."/>
            <person name="Ushijima N."/>
            <person name="Kawano K."/>
            <person name="Kobayashi E."/>
            <person name="Shiratori Y."/>
            <person name="Masuda Y."/>
            <person name="Senoo K."/>
        </authorList>
    </citation>
    <scope>NUCLEOTIDE SEQUENCE</scope>
    <source>
        <strain evidence="1">Red802</strain>
    </source>
</reference>
<evidence type="ECO:0000313" key="2">
    <source>
        <dbReference type="Proteomes" id="UP001165044"/>
    </source>
</evidence>
<dbReference type="Proteomes" id="UP001165044">
    <property type="component" value="Unassembled WGS sequence"/>
</dbReference>
<evidence type="ECO:0000313" key="1">
    <source>
        <dbReference type="EMBL" id="GLH67167.1"/>
    </source>
</evidence>
<sequence>MRTNSSKYILLIIFTSMSLLFLGCKSIYKTYDRSVSDAELFTQRLNEVFPSDIAVFIDRYRICQHWLGEDAYDEERGKDIERGITENCNGLKELESQIQIKYKTNEPLLMKMRQAIKDTDNGDTFPSFIYDDPQRKSKFLNEYYEAKAQYIIKTLEKQLPNYNYILERNRKISGVELLEELASARYGLEIQNRYLSGVNNNIDRINLITRYRLHSIESKLKDALSQEVRP</sequence>
<comment type="caution">
    <text evidence="1">The sequence shown here is derived from an EMBL/GenBank/DDBJ whole genome shotgun (WGS) entry which is preliminary data.</text>
</comment>
<dbReference type="RefSeq" id="WP_285608089.1">
    <property type="nucleotide sequence ID" value="NZ_BSDC01000002.1"/>
</dbReference>